<accession>A0A5J4WC46</accession>
<dbReference type="Proteomes" id="UP000324800">
    <property type="component" value="Unassembled WGS sequence"/>
</dbReference>
<gene>
    <name evidence="3" type="ORF">EZS28_011958</name>
</gene>
<keyword evidence="1" id="KW-0175">Coiled coil</keyword>
<name>A0A5J4WC46_9EUKA</name>
<feature type="compositionally biased region" description="Basic and acidic residues" evidence="2">
    <location>
        <begin position="509"/>
        <end position="534"/>
    </location>
</feature>
<comment type="caution">
    <text evidence="3">The sequence shown here is derived from an EMBL/GenBank/DDBJ whole genome shotgun (WGS) entry which is preliminary data.</text>
</comment>
<evidence type="ECO:0000313" key="3">
    <source>
        <dbReference type="EMBL" id="KAA6392514.1"/>
    </source>
</evidence>
<evidence type="ECO:0000313" key="4">
    <source>
        <dbReference type="Proteomes" id="UP000324800"/>
    </source>
</evidence>
<evidence type="ECO:0000256" key="1">
    <source>
        <dbReference type="SAM" id="Coils"/>
    </source>
</evidence>
<feature type="compositionally biased region" description="Low complexity" evidence="2">
    <location>
        <begin position="366"/>
        <end position="403"/>
    </location>
</feature>
<feature type="region of interest" description="Disordered" evidence="2">
    <location>
        <begin position="1"/>
        <end position="20"/>
    </location>
</feature>
<sequence length="645" mass="74437">MQFTNPTLNSQNKQLKKSVSSINSANIQKFNTTTMNQNQSVKQTNQIQMMKQSSQFMSSLTQKPIDQTETVRNKTLKKDEVQKQTPIVVENKAEIHQLEVSIDDKIQSLEQREVNLTVKELLEQSQQVYQNCFREITIRIQPTIPEVTRILIALFNKQQLMTKRIYSLCETKLNEDMQKYKKDVDVYIDKMRKEQDGRLKTVHTSYAKELRDQMGNIQSLNTELNQTQLQLLQTKKDYDEAKRKIDLFMKQTETLNDLNNINELKVKKFEVQNIEYKEQIDKLTQILNEQSHLSRNNSFENLTNKTFSFSPSKSLLSYSPLSSQSVIQNRIGSANTIASQQASNRIGSANTIASQQASQSALFGHQSPTQMYQQQLQQSPSLQSPIKPDSASSVSKSSLNSNQSKKKFVSTPSVAQHVSQLQETHHERLRQKQELEQNFADAEIEIASMGWRFVDAEQRREEVGVDGDKFLIASLLQIISETQRKQIFQKLRQKTVLINEREYLSVKSVSDDEAKKTQEQQKELELIGEREIQESPRPGSKQSTRSTKSGEVQAVVDELPQELQGVWKRRNIVSFTDLDELLNNLATEVIKSRMEKDVLLELIPFNQPQVQQIIEEKMYENELEDEKQEKIMQIGIEFSDSNQSE</sequence>
<protein>
    <submittedName>
        <fullName evidence="3">Uncharacterized protein</fullName>
    </submittedName>
</protein>
<reference evidence="3 4" key="1">
    <citation type="submission" date="2019-03" db="EMBL/GenBank/DDBJ databases">
        <title>Single cell metagenomics reveals metabolic interactions within the superorganism composed of flagellate Streblomastix strix and complex community of Bacteroidetes bacteria on its surface.</title>
        <authorList>
            <person name="Treitli S.C."/>
            <person name="Kolisko M."/>
            <person name="Husnik F."/>
            <person name="Keeling P."/>
            <person name="Hampl V."/>
        </authorList>
    </citation>
    <scope>NUCLEOTIDE SEQUENCE [LARGE SCALE GENOMIC DNA]</scope>
    <source>
        <strain evidence="3">ST1C</strain>
    </source>
</reference>
<dbReference type="EMBL" id="SNRW01002516">
    <property type="protein sequence ID" value="KAA6392514.1"/>
    <property type="molecule type" value="Genomic_DNA"/>
</dbReference>
<feature type="compositionally biased region" description="Polar residues" evidence="2">
    <location>
        <begin position="410"/>
        <end position="422"/>
    </location>
</feature>
<dbReference type="AlphaFoldDB" id="A0A5J4WC46"/>
<feature type="compositionally biased region" description="Polar residues" evidence="2">
    <location>
        <begin position="540"/>
        <end position="550"/>
    </location>
</feature>
<organism evidence="3 4">
    <name type="scientific">Streblomastix strix</name>
    <dbReference type="NCBI Taxonomy" id="222440"/>
    <lineage>
        <taxon>Eukaryota</taxon>
        <taxon>Metamonada</taxon>
        <taxon>Preaxostyla</taxon>
        <taxon>Oxymonadida</taxon>
        <taxon>Streblomastigidae</taxon>
        <taxon>Streblomastix</taxon>
    </lineage>
</organism>
<feature type="coiled-coil region" evidence="1">
    <location>
        <begin position="207"/>
        <end position="286"/>
    </location>
</feature>
<feature type="region of interest" description="Disordered" evidence="2">
    <location>
        <begin position="359"/>
        <end position="429"/>
    </location>
</feature>
<proteinExistence type="predicted"/>
<feature type="region of interest" description="Disordered" evidence="2">
    <location>
        <begin position="509"/>
        <end position="552"/>
    </location>
</feature>
<evidence type="ECO:0000256" key="2">
    <source>
        <dbReference type="SAM" id="MobiDB-lite"/>
    </source>
</evidence>